<evidence type="ECO:0000313" key="2">
    <source>
        <dbReference type="EMBL" id="GCB74511.1"/>
    </source>
</evidence>
<evidence type="ECO:0000313" key="3">
    <source>
        <dbReference type="Proteomes" id="UP000288216"/>
    </source>
</evidence>
<organism evidence="2 3">
    <name type="scientific">Scyliorhinus torazame</name>
    <name type="common">Cloudy catshark</name>
    <name type="synonym">Catulus torazame</name>
    <dbReference type="NCBI Taxonomy" id="75743"/>
    <lineage>
        <taxon>Eukaryota</taxon>
        <taxon>Metazoa</taxon>
        <taxon>Chordata</taxon>
        <taxon>Craniata</taxon>
        <taxon>Vertebrata</taxon>
        <taxon>Chondrichthyes</taxon>
        <taxon>Elasmobranchii</taxon>
        <taxon>Galeomorphii</taxon>
        <taxon>Galeoidea</taxon>
        <taxon>Carcharhiniformes</taxon>
        <taxon>Scyliorhinidae</taxon>
        <taxon>Scyliorhinus</taxon>
    </lineage>
</organism>
<protein>
    <submittedName>
        <fullName evidence="2">Uncharacterized protein</fullName>
    </submittedName>
</protein>
<name>A0A401PN63_SCYTO</name>
<sequence>MRHSETAWCVDCTMRQQKLLAEAHLDLQRVVEIAISRECAIKGVQEFQGLAVLSLESQRKRHSHSARPEEAGPRQCDTNQRNIDYRNRGRECRRTFSSDQEELEYDLQPPEAKTVRRNQGNRRPREDLTACRLTKSDCAPRDRAYDVEDDDSTDQRSRAKSGAHPGLPPN</sequence>
<feature type="compositionally biased region" description="Basic and acidic residues" evidence="1">
    <location>
        <begin position="83"/>
        <end position="96"/>
    </location>
</feature>
<reference evidence="2 3" key="1">
    <citation type="journal article" date="2018" name="Nat. Ecol. Evol.">
        <title>Shark genomes provide insights into elasmobranch evolution and the origin of vertebrates.</title>
        <authorList>
            <person name="Hara Y"/>
            <person name="Yamaguchi K"/>
            <person name="Onimaru K"/>
            <person name="Kadota M"/>
            <person name="Koyanagi M"/>
            <person name="Keeley SD"/>
            <person name="Tatsumi K"/>
            <person name="Tanaka K"/>
            <person name="Motone F"/>
            <person name="Kageyama Y"/>
            <person name="Nozu R"/>
            <person name="Adachi N"/>
            <person name="Nishimura O"/>
            <person name="Nakagawa R"/>
            <person name="Tanegashima C"/>
            <person name="Kiyatake I"/>
            <person name="Matsumoto R"/>
            <person name="Murakumo K"/>
            <person name="Nishida K"/>
            <person name="Terakita A"/>
            <person name="Kuratani S"/>
            <person name="Sato K"/>
            <person name="Hyodo S Kuraku.S."/>
        </authorList>
    </citation>
    <scope>NUCLEOTIDE SEQUENCE [LARGE SCALE GENOMIC DNA]</scope>
</reference>
<proteinExistence type="predicted"/>
<keyword evidence="3" id="KW-1185">Reference proteome</keyword>
<dbReference type="AlphaFoldDB" id="A0A401PN63"/>
<feature type="region of interest" description="Disordered" evidence="1">
    <location>
        <begin position="57"/>
        <end position="170"/>
    </location>
</feature>
<gene>
    <name evidence="2" type="ORF">scyTo_0003602</name>
</gene>
<dbReference type="Proteomes" id="UP000288216">
    <property type="component" value="Unassembled WGS sequence"/>
</dbReference>
<accession>A0A401PN63</accession>
<dbReference type="EMBL" id="BFAA01001000">
    <property type="protein sequence ID" value="GCB74511.1"/>
    <property type="molecule type" value="Genomic_DNA"/>
</dbReference>
<comment type="caution">
    <text evidence="2">The sequence shown here is derived from an EMBL/GenBank/DDBJ whole genome shotgun (WGS) entry which is preliminary data.</text>
</comment>
<evidence type="ECO:0000256" key="1">
    <source>
        <dbReference type="SAM" id="MobiDB-lite"/>
    </source>
</evidence>
<feature type="compositionally biased region" description="Basic and acidic residues" evidence="1">
    <location>
        <begin position="123"/>
        <end position="146"/>
    </location>
</feature>